<reference evidence="6" key="1">
    <citation type="journal article" date="2019" name="Int. J. Syst. Evol. Microbiol.">
        <title>The Global Catalogue of Microorganisms (GCM) 10K type strain sequencing project: providing services to taxonomists for standard genome sequencing and annotation.</title>
        <authorList>
            <consortium name="The Broad Institute Genomics Platform"/>
            <consortium name="The Broad Institute Genome Sequencing Center for Infectious Disease"/>
            <person name="Wu L."/>
            <person name="Ma J."/>
        </authorList>
    </citation>
    <scope>NUCLEOTIDE SEQUENCE [LARGE SCALE GENOMIC DNA]</scope>
    <source>
        <strain evidence="6">JCM 16114</strain>
    </source>
</reference>
<dbReference type="CDD" id="cd00090">
    <property type="entry name" value="HTH_ARSR"/>
    <property type="match status" value="1"/>
</dbReference>
<dbReference type="SMART" id="SM01134">
    <property type="entry name" value="DeoRC"/>
    <property type="match status" value="1"/>
</dbReference>
<accession>A0ABP5P8U8</accession>
<comment type="caution">
    <text evidence="5">The sequence shown here is derived from an EMBL/GenBank/DDBJ whole genome shotgun (WGS) entry which is preliminary data.</text>
</comment>
<proteinExistence type="predicted"/>
<name>A0ABP5P8U8_9ACTN</name>
<gene>
    <name evidence="5" type="ORF">GCM10009850_036580</name>
</gene>
<dbReference type="PRINTS" id="PR00037">
    <property type="entry name" value="HTHLACR"/>
</dbReference>
<protein>
    <recommendedName>
        <fullName evidence="4">HTH deoR-type domain-containing protein</fullName>
    </recommendedName>
</protein>
<dbReference type="Gene3D" id="1.10.10.10">
    <property type="entry name" value="Winged helix-like DNA-binding domain superfamily/Winged helix DNA-binding domain"/>
    <property type="match status" value="1"/>
</dbReference>
<sequence>MERAEAGRGASMSESMPTEVRRERMLALLTEQEFARVAELAEAFGVSSVTVRADLDALEEQGKVRRVRGGAVSAGPAPHVEASFELSLGTAAVEKSSIAKVAARLVGSGESVLMGAGTTTTYVARELVARPDLTEVTVFTNGLRTALELEPALPRISVVVTGGSLRRQQHSLVDPLGGKLLEGIRAHTVILGCGGVDAAGGVTNVSLPDAEMKQRMLRAATRKILVADASKLGVVEMAPICAVGEIDLLITGESADPECVAALRDKGLAVEIAR</sequence>
<dbReference type="InterPro" id="IPR018356">
    <property type="entry name" value="Tscrpt_reg_HTH_DeoR_CS"/>
</dbReference>
<dbReference type="InterPro" id="IPR037171">
    <property type="entry name" value="NagB/RpiA_transferase-like"/>
</dbReference>
<dbReference type="EMBL" id="BAAAQX010000008">
    <property type="protein sequence ID" value="GAA2208200.1"/>
    <property type="molecule type" value="Genomic_DNA"/>
</dbReference>
<dbReference type="SUPFAM" id="SSF46785">
    <property type="entry name" value="Winged helix' DNA-binding domain"/>
    <property type="match status" value="1"/>
</dbReference>
<dbReference type="InterPro" id="IPR001034">
    <property type="entry name" value="DeoR_HTH"/>
</dbReference>
<evidence type="ECO:0000313" key="5">
    <source>
        <dbReference type="EMBL" id="GAA2208200.1"/>
    </source>
</evidence>
<dbReference type="PROSITE" id="PS00894">
    <property type="entry name" value="HTH_DEOR_1"/>
    <property type="match status" value="1"/>
</dbReference>
<dbReference type="InterPro" id="IPR050313">
    <property type="entry name" value="Carb_Metab_HTH_regulators"/>
</dbReference>
<feature type="domain" description="HTH deoR-type" evidence="4">
    <location>
        <begin position="18"/>
        <end position="73"/>
    </location>
</feature>
<dbReference type="InterPro" id="IPR014036">
    <property type="entry name" value="DeoR-like_C"/>
</dbReference>
<keyword evidence="3" id="KW-0804">Transcription</keyword>
<keyword evidence="1" id="KW-0805">Transcription regulation</keyword>
<dbReference type="PANTHER" id="PTHR30363">
    <property type="entry name" value="HTH-TYPE TRANSCRIPTIONAL REGULATOR SRLR-RELATED"/>
    <property type="match status" value="1"/>
</dbReference>
<dbReference type="Gene3D" id="3.40.50.1360">
    <property type="match status" value="1"/>
</dbReference>
<evidence type="ECO:0000313" key="6">
    <source>
        <dbReference type="Proteomes" id="UP001499843"/>
    </source>
</evidence>
<keyword evidence="2" id="KW-0238">DNA-binding</keyword>
<dbReference type="InterPro" id="IPR011991">
    <property type="entry name" value="ArsR-like_HTH"/>
</dbReference>
<organism evidence="5 6">
    <name type="scientific">Nonomuraea monospora</name>
    <dbReference type="NCBI Taxonomy" id="568818"/>
    <lineage>
        <taxon>Bacteria</taxon>
        <taxon>Bacillati</taxon>
        <taxon>Actinomycetota</taxon>
        <taxon>Actinomycetes</taxon>
        <taxon>Streptosporangiales</taxon>
        <taxon>Streptosporangiaceae</taxon>
        <taxon>Nonomuraea</taxon>
    </lineage>
</organism>
<evidence type="ECO:0000256" key="3">
    <source>
        <dbReference type="ARBA" id="ARBA00023163"/>
    </source>
</evidence>
<dbReference type="Pfam" id="PF00455">
    <property type="entry name" value="DeoRC"/>
    <property type="match status" value="1"/>
</dbReference>
<keyword evidence="6" id="KW-1185">Reference proteome</keyword>
<dbReference type="PROSITE" id="PS51000">
    <property type="entry name" value="HTH_DEOR_2"/>
    <property type="match status" value="1"/>
</dbReference>
<evidence type="ECO:0000256" key="2">
    <source>
        <dbReference type="ARBA" id="ARBA00023125"/>
    </source>
</evidence>
<evidence type="ECO:0000259" key="4">
    <source>
        <dbReference type="PROSITE" id="PS51000"/>
    </source>
</evidence>
<evidence type="ECO:0000256" key="1">
    <source>
        <dbReference type="ARBA" id="ARBA00023015"/>
    </source>
</evidence>
<dbReference type="Pfam" id="PF08220">
    <property type="entry name" value="HTH_DeoR"/>
    <property type="match status" value="1"/>
</dbReference>
<dbReference type="SUPFAM" id="SSF100950">
    <property type="entry name" value="NagB/RpiA/CoA transferase-like"/>
    <property type="match status" value="1"/>
</dbReference>
<dbReference type="SMART" id="SM00420">
    <property type="entry name" value="HTH_DEOR"/>
    <property type="match status" value="1"/>
</dbReference>
<dbReference type="Proteomes" id="UP001499843">
    <property type="component" value="Unassembled WGS sequence"/>
</dbReference>
<dbReference type="InterPro" id="IPR036388">
    <property type="entry name" value="WH-like_DNA-bd_sf"/>
</dbReference>
<dbReference type="PANTHER" id="PTHR30363:SF44">
    <property type="entry name" value="AGA OPERON TRANSCRIPTIONAL REPRESSOR-RELATED"/>
    <property type="match status" value="1"/>
</dbReference>
<dbReference type="InterPro" id="IPR036390">
    <property type="entry name" value="WH_DNA-bd_sf"/>
</dbReference>